<name>A0A1G6Q2T3_9MICO</name>
<organism evidence="1 2">
    <name type="scientific">Sanguibacter gelidistatuariae</name>
    <dbReference type="NCBI Taxonomy" id="1814289"/>
    <lineage>
        <taxon>Bacteria</taxon>
        <taxon>Bacillati</taxon>
        <taxon>Actinomycetota</taxon>
        <taxon>Actinomycetes</taxon>
        <taxon>Micrococcales</taxon>
        <taxon>Sanguibacteraceae</taxon>
        <taxon>Sanguibacter</taxon>
    </lineage>
</organism>
<dbReference type="EMBL" id="FMYH01000004">
    <property type="protein sequence ID" value="SDC86561.1"/>
    <property type="molecule type" value="Genomic_DNA"/>
</dbReference>
<sequence length="181" mass="19012">MTDSTQPAATLVARLAARDPAPRRVQVTRVVDLDAASTFALLADVRNHVRWIPLTHGRYPMTAAGPLPAGPFPVGTRFTMISGPGRGLPDRMIVTELRTAGPGAACTTSSMTLRKAGPVLLGAAGIIVEPSGPGRSRVTWWEDAYLAGPVPARVTRAVVGPVLGAMMRLALARFAREVAAI</sequence>
<evidence type="ECO:0000313" key="2">
    <source>
        <dbReference type="Proteomes" id="UP000199039"/>
    </source>
</evidence>
<dbReference type="RefSeq" id="WP_093183541.1">
    <property type="nucleotide sequence ID" value="NZ_FMYH01000004.1"/>
</dbReference>
<reference evidence="1 2" key="1">
    <citation type="submission" date="2016-09" db="EMBL/GenBank/DDBJ databases">
        <authorList>
            <person name="Capua I."/>
            <person name="De Benedictis P."/>
            <person name="Joannis T."/>
            <person name="Lombin L.H."/>
            <person name="Cattoli G."/>
        </authorList>
    </citation>
    <scope>NUCLEOTIDE SEQUENCE [LARGE SCALE GENOMIC DNA]</scope>
    <source>
        <strain evidence="1 2">ISLP-3</strain>
    </source>
</reference>
<keyword evidence="2" id="KW-1185">Reference proteome</keyword>
<dbReference type="InterPro" id="IPR023393">
    <property type="entry name" value="START-like_dom_sf"/>
</dbReference>
<gene>
    <name evidence="1" type="ORF">SAMN05216410_2423</name>
</gene>
<dbReference type="SUPFAM" id="SSF55961">
    <property type="entry name" value="Bet v1-like"/>
    <property type="match status" value="1"/>
</dbReference>
<protein>
    <submittedName>
        <fullName evidence="1">Polyketide cyclase / dehydrase and lipid transport</fullName>
    </submittedName>
</protein>
<accession>A0A1G6Q2T3</accession>
<dbReference type="Gene3D" id="3.30.530.20">
    <property type="match status" value="1"/>
</dbReference>
<evidence type="ECO:0000313" key="1">
    <source>
        <dbReference type="EMBL" id="SDC86561.1"/>
    </source>
</evidence>
<dbReference type="CDD" id="cd07812">
    <property type="entry name" value="SRPBCC"/>
    <property type="match status" value="1"/>
</dbReference>
<dbReference type="Pfam" id="PF10604">
    <property type="entry name" value="Polyketide_cyc2"/>
    <property type="match status" value="1"/>
</dbReference>
<dbReference type="OrthoDB" id="4823586at2"/>
<dbReference type="Proteomes" id="UP000199039">
    <property type="component" value="Unassembled WGS sequence"/>
</dbReference>
<dbReference type="AlphaFoldDB" id="A0A1G6Q2T3"/>
<dbReference type="STRING" id="1814289.SAMN05216410_2423"/>
<dbReference type="InterPro" id="IPR019587">
    <property type="entry name" value="Polyketide_cyclase/dehydratase"/>
</dbReference>
<proteinExistence type="predicted"/>